<dbReference type="PANTHER" id="PTHR36847">
    <property type="entry name" value="AMIDOLIGASE ENZYME"/>
    <property type="match status" value="1"/>
</dbReference>
<dbReference type="EMBL" id="BK015723">
    <property type="protein sequence ID" value="DAE21971.1"/>
    <property type="molecule type" value="Genomic_DNA"/>
</dbReference>
<protein>
    <submittedName>
        <fullName evidence="1">Amidoligase enzyme</fullName>
    </submittedName>
</protein>
<evidence type="ECO:0000313" key="1">
    <source>
        <dbReference type="EMBL" id="DAE21971.1"/>
    </source>
</evidence>
<organism evidence="1">
    <name type="scientific">Siphoviridae sp. ctyHC15</name>
    <dbReference type="NCBI Taxonomy" id="2826524"/>
    <lineage>
        <taxon>Viruses</taxon>
        <taxon>Duplodnaviria</taxon>
        <taxon>Heunggongvirae</taxon>
        <taxon>Uroviricota</taxon>
        <taxon>Caudoviricetes</taxon>
    </lineage>
</organism>
<proteinExistence type="predicted"/>
<dbReference type="Pfam" id="PF12224">
    <property type="entry name" value="Amidoligase_2"/>
    <property type="match status" value="1"/>
</dbReference>
<reference evidence="1" key="1">
    <citation type="journal article" date="2021" name="Proc. Natl. Acad. Sci. U.S.A.">
        <title>A Catalog of Tens of Thousands of Viruses from Human Metagenomes Reveals Hidden Associations with Chronic Diseases.</title>
        <authorList>
            <person name="Tisza M.J."/>
            <person name="Buck C.B."/>
        </authorList>
    </citation>
    <scope>NUCLEOTIDE SEQUENCE</scope>
    <source>
        <strain evidence="1">CtyHC15</strain>
    </source>
</reference>
<accession>A0A8S5QT40</accession>
<dbReference type="PANTHER" id="PTHR36847:SF1">
    <property type="entry name" value="AMIDOLIGASE ENZYME"/>
    <property type="match status" value="1"/>
</dbReference>
<name>A0A8S5QT40_9CAUD</name>
<sequence length="355" mass="41015">MYTIIPLNICRIYVLLWPCYYVHLTVICTYRKGKQGKNKGEHTMNDKTREQIEAMKNQTIGVEIEMNNITREKAARKVAEYFGTRAWNAASEYGYYSWACKDQQGRVWKFQRDVSIYGPDAEKCELVTPILTYDDIETLQEIIRLLRKAGAKSGPSRGCGVHIHIGKGNHTAKTIRNLVNIMAAHEQQIGRAIRIDAGRTGQYCQVVNHRFLDRLNREKPTTMRKLEDIWYEGNGSSWENRNAHYNSSRYHMLNLHATFTKGTIEFRLFQFADPADGKRNGLHAGEMKAYIQLCLAMSQLAKMVRTASPKPQQTDNEKYAMRCWMLRLGFIGDEFATAREILLRNMEGNASWRNK</sequence>
<dbReference type="InterPro" id="IPR022025">
    <property type="entry name" value="Amidoligase_2"/>
</dbReference>